<dbReference type="CDD" id="cd00200">
    <property type="entry name" value="WD40"/>
    <property type="match status" value="1"/>
</dbReference>
<dbReference type="PRINTS" id="PR00320">
    <property type="entry name" value="GPROTEINBRPT"/>
</dbReference>
<dbReference type="InterPro" id="IPR015943">
    <property type="entry name" value="WD40/YVTN_repeat-like_dom_sf"/>
</dbReference>
<keyword evidence="2" id="KW-0677">Repeat</keyword>
<dbReference type="Pfam" id="PF00400">
    <property type="entry name" value="WD40"/>
    <property type="match status" value="9"/>
</dbReference>
<dbReference type="Gene3D" id="2.130.10.10">
    <property type="entry name" value="YVTN repeat-like/Quinoprotein amine dehydrogenase"/>
    <property type="match status" value="4"/>
</dbReference>
<feature type="repeat" description="WD" evidence="3">
    <location>
        <begin position="816"/>
        <end position="857"/>
    </location>
</feature>
<proteinExistence type="predicted"/>
<feature type="repeat" description="WD" evidence="3">
    <location>
        <begin position="1081"/>
        <end position="1122"/>
    </location>
</feature>
<name>A0ABU9R360_9BURK</name>
<accession>A0ABU9R360</accession>
<dbReference type="Gene3D" id="1.25.40.370">
    <property type="match status" value="1"/>
</dbReference>
<feature type="repeat" description="WD" evidence="3">
    <location>
        <begin position="522"/>
        <end position="563"/>
    </location>
</feature>
<dbReference type="PROSITE" id="PS50082">
    <property type="entry name" value="WD_REPEATS_2"/>
    <property type="match status" value="7"/>
</dbReference>
<dbReference type="InterPro" id="IPR011047">
    <property type="entry name" value="Quinoprotein_ADH-like_sf"/>
</dbReference>
<dbReference type="EMBL" id="JAZHGA010000011">
    <property type="protein sequence ID" value="MEM5341482.1"/>
    <property type="molecule type" value="Genomic_DNA"/>
</dbReference>
<feature type="repeat" description="WD" evidence="3">
    <location>
        <begin position="690"/>
        <end position="731"/>
    </location>
</feature>
<dbReference type="PROSITE" id="PS50294">
    <property type="entry name" value="WD_REPEATS_REGION"/>
    <property type="match status" value="6"/>
</dbReference>
<dbReference type="SMART" id="SM00320">
    <property type="entry name" value="WD40"/>
    <property type="match status" value="13"/>
</dbReference>
<dbReference type="InterPro" id="IPR011044">
    <property type="entry name" value="Quino_amine_DH_bsu"/>
</dbReference>
<evidence type="ECO:0000259" key="4">
    <source>
        <dbReference type="Pfam" id="PF00931"/>
    </source>
</evidence>
<sequence length="1158" mass="125888">MPDAEFDYNCLPGWMRKAHFYDPDREWPKLVAHLRRGCTATRVPFMAPPLPVSFVARNALTDALLDLLLGVERNRPVSIAAALRGPGGFGKTTLAAAFCHDDRVIDAFDDGILWVTLGQSPALLNELVKVYAALTGERPGFVDVEDATRELTFKLESKNCLVVIDDVWSSAHLQHFMRVGAGCARLITTRLFEVAIDARRIEVERMTSAEALQLLLARAGAQPPELEPFRRVTTRLGEWPLPIKLAGSAIHQRIERGDTVGNALDYVARALDKRGVTAFDTLHAAAREDAVAQTVDASLDLLTPDEQRMCAELAIFPEDEPVPITTAARLWQRDEMDAEDIARKFDDLALIEFDLRRGFLLMHDVLRGFLIRRLPDVAAVHRRLLDAWGDPYALPDAHAWRRLAFHMQGAGDATELRALLLDLRWIKAKLHATDVRSLIGDFELLGADPVSGIVRDALRLAAPGLANDPRQLRTQLAGRLLNRDEPEIIALFSATLRAPDGPWLRLLHPTLDTPGGMLVMTLVGHSGGVSSLAADSELRRLISASDDGYLRVWNVLDGELLDVLFNEDLGVRAVATSRDGRLALSGCAGGRLFLWDVTRGEQLFSFPRDDRAPTALALSADGGIAVCGLRNGKVNVWDISAHTLLHVLDGHAGQITSVAISADGAQALSGSDDGTVSVWNVRTGALDRTLAGHAGAVNAVAMSSDGRYVLSGSSDRTVRLWDTATGACLNILSGHEASVSAVALAAAGMRALSGASDRSVKLWDLRNGAMLAQLGGHGDAIRALVIDDAGIRAATGSADRTIKLWRLHDLRPHVTATTHAGPVVSLVFSGDSRLCASGGDDGCVKIFEVESGRLLSTINAHTPPVRSVAFTADASCVLSAGVDNKFWLSAIETGEKVWMPIRHAAPVDYCALSATSRFLMTTCGDRFVYFWDVPGGALVARYGTRRLFDHLIAATSAVRHTRDMDEYLDVYMGGETVYEVARIQMSADGVYAVMSATRREPGSLRNRLRQPGQNEPAPVPGNACLLVFKIDTGEIDSISAYQTHPICTFALDDVAKHLLWARQDHTLELWDLKREEWLATMRGHTEQINAVSFSHDTQRAVSCARDRSLRVWDLHSGESIAAFTADAELTAPATAPDDNTFAVGDVAGSVHFLRLTET</sequence>
<dbReference type="InterPro" id="IPR036388">
    <property type="entry name" value="WH-like_DNA-bd_sf"/>
</dbReference>
<dbReference type="SUPFAM" id="SSF50978">
    <property type="entry name" value="WD40 repeat-like"/>
    <property type="match status" value="1"/>
</dbReference>
<dbReference type="SUPFAM" id="SSF50969">
    <property type="entry name" value="YVTN repeat-like/Quinoprotein amine dehydrogenase"/>
    <property type="match status" value="1"/>
</dbReference>
<dbReference type="Gene3D" id="1.10.10.10">
    <property type="entry name" value="Winged helix-like DNA-binding domain superfamily/Winged helix DNA-binding domain"/>
    <property type="match status" value="1"/>
</dbReference>
<dbReference type="InterPro" id="IPR019775">
    <property type="entry name" value="WD40_repeat_CS"/>
</dbReference>
<evidence type="ECO:0000256" key="1">
    <source>
        <dbReference type="ARBA" id="ARBA00022574"/>
    </source>
</evidence>
<dbReference type="Proteomes" id="UP001481677">
    <property type="component" value="Unassembled WGS sequence"/>
</dbReference>
<protein>
    <submittedName>
        <fullName evidence="6">NB-ARC domain-containing protein</fullName>
    </submittedName>
</protein>
<evidence type="ECO:0000313" key="6">
    <source>
        <dbReference type="EMBL" id="MEM5341482.1"/>
    </source>
</evidence>
<keyword evidence="1 3" id="KW-0853">WD repeat</keyword>
<dbReference type="PRINTS" id="PR00364">
    <property type="entry name" value="DISEASERSIST"/>
</dbReference>
<organism evidence="6 7">
    <name type="scientific">Paraburkholderia azotifigens</name>
    <dbReference type="NCBI Taxonomy" id="2057004"/>
    <lineage>
        <taxon>Bacteria</taxon>
        <taxon>Pseudomonadati</taxon>
        <taxon>Pseudomonadota</taxon>
        <taxon>Betaproteobacteria</taxon>
        <taxon>Burkholderiales</taxon>
        <taxon>Burkholderiaceae</taxon>
        <taxon>Paraburkholderia</taxon>
    </lineage>
</organism>
<dbReference type="Gene3D" id="3.40.50.300">
    <property type="entry name" value="P-loop containing nucleotide triphosphate hydrolases"/>
    <property type="match status" value="1"/>
</dbReference>
<feature type="domain" description="NB-ARC" evidence="4">
    <location>
        <begin position="81"/>
        <end position="220"/>
    </location>
</feature>
<evidence type="ECO:0000256" key="2">
    <source>
        <dbReference type="ARBA" id="ARBA00022737"/>
    </source>
</evidence>
<keyword evidence="7" id="KW-1185">Reference proteome</keyword>
<feature type="domain" description="APAF-1 helical" evidence="5">
    <location>
        <begin position="398"/>
        <end position="443"/>
    </location>
</feature>
<dbReference type="PANTHER" id="PTHR22847:SF637">
    <property type="entry name" value="WD REPEAT DOMAIN 5B"/>
    <property type="match status" value="1"/>
</dbReference>
<dbReference type="InterPro" id="IPR001680">
    <property type="entry name" value="WD40_rpt"/>
</dbReference>
<feature type="repeat" description="WD" evidence="3">
    <location>
        <begin position="648"/>
        <end position="689"/>
    </location>
</feature>
<dbReference type="RefSeq" id="WP_342959048.1">
    <property type="nucleotide sequence ID" value="NZ_JAZHFZ010000010.1"/>
</dbReference>
<dbReference type="InterPro" id="IPR002182">
    <property type="entry name" value="NB-ARC"/>
</dbReference>
<gene>
    <name evidence="6" type="ORF">V4C56_17895</name>
</gene>
<dbReference type="InterPro" id="IPR027417">
    <property type="entry name" value="P-loop_NTPase"/>
</dbReference>
<dbReference type="InterPro" id="IPR041452">
    <property type="entry name" value="APAF1_C"/>
</dbReference>
<dbReference type="Pfam" id="PF00931">
    <property type="entry name" value="NB-ARC"/>
    <property type="match status" value="1"/>
</dbReference>
<evidence type="ECO:0000259" key="5">
    <source>
        <dbReference type="Pfam" id="PF17908"/>
    </source>
</evidence>
<dbReference type="PROSITE" id="PS00678">
    <property type="entry name" value="WD_REPEATS_1"/>
    <property type="match status" value="5"/>
</dbReference>
<evidence type="ECO:0000313" key="7">
    <source>
        <dbReference type="Proteomes" id="UP001481677"/>
    </source>
</evidence>
<dbReference type="SUPFAM" id="SSF50998">
    <property type="entry name" value="Quinoprotein alcohol dehydrogenase-like"/>
    <property type="match status" value="1"/>
</dbReference>
<dbReference type="PANTHER" id="PTHR22847">
    <property type="entry name" value="WD40 REPEAT PROTEIN"/>
    <property type="match status" value="1"/>
</dbReference>
<feature type="repeat" description="WD" evidence="3">
    <location>
        <begin position="774"/>
        <end position="807"/>
    </location>
</feature>
<feature type="repeat" description="WD" evidence="3">
    <location>
        <begin position="732"/>
        <end position="773"/>
    </location>
</feature>
<evidence type="ECO:0000256" key="3">
    <source>
        <dbReference type="PROSITE-ProRule" id="PRU00221"/>
    </source>
</evidence>
<dbReference type="SUPFAM" id="SSF52540">
    <property type="entry name" value="P-loop containing nucleoside triphosphate hydrolases"/>
    <property type="match status" value="1"/>
</dbReference>
<dbReference type="InterPro" id="IPR020472">
    <property type="entry name" value="WD40_PAC1"/>
</dbReference>
<reference evidence="6 7" key="1">
    <citation type="submission" date="2024-01" db="EMBL/GenBank/DDBJ databases">
        <title>The diversity of rhizobia nodulating Mimosa spp. in eleven states of Brazil covering several biomes is determined by host plant, location, and edaphic factors.</title>
        <authorList>
            <person name="Rouws L."/>
            <person name="Barauna A."/>
            <person name="Beukes C."/>
            <person name="De Faria S.M."/>
            <person name="Gross E."/>
            <person name="Dos Reis Junior F.B."/>
            <person name="Simon M."/>
            <person name="Maluk M."/>
            <person name="Odee D.W."/>
            <person name="Kenicer G."/>
            <person name="Young J.P.W."/>
            <person name="Reis V.M."/>
            <person name="Zilli J."/>
            <person name="James E.K."/>
        </authorList>
    </citation>
    <scope>NUCLEOTIDE SEQUENCE [LARGE SCALE GENOMIC DNA]</scope>
    <source>
        <strain evidence="6 7">JPY530</strain>
    </source>
</reference>
<comment type="caution">
    <text evidence="6">The sequence shown here is derived from an EMBL/GenBank/DDBJ whole genome shotgun (WGS) entry which is preliminary data.</text>
</comment>
<dbReference type="InterPro" id="IPR036322">
    <property type="entry name" value="WD40_repeat_dom_sf"/>
</dbReference>
<dbReference type="Pfam" id="PF17908">
    <property type="entry name" value="APAF1_C"/>
    <property type="match status" value="1"/>
</dbReference>